<dbReference type="PANTHER" id="PTHR22883">
    <property type="entry name" value="ZINC FINGER DHHC DOMAIN CONTAINING PROTEIN"/>
    <property type="match status" value="1"/>
</dbReference>
<feature type="transmembrane region" description="Helical" evidence="8">
    <location>
        <begin position="212"/>
        <end position="235"/>
    </location>
</feature>
<dbReference type="PROSITE" id="PS50216">
    <property type="entry name" value="DHHC"/>
    <property type="match status" value="1"/>
</dbReference>
<dbReference type="InterPro" id="IPR039859">
    <property type="entry name" value="PFA4/ZDH16/20/ERF2-like"/>
</dbReference>
<accession>A0A8T1QAC1</accession>
<sequence>MATRQGNMYANPMPQPLSDPNGSIMDDPDASSLRVYQVWKGNNRFCLGGRLIFGPDVRSIFLTLIMIVIPVILFCAFVSQSLINEFQHHLGILIVVVCAAFTVYIIILLFLTSGRDPGIIPRNLHPPDPEDDCDSSNLSADWAGNQNGARSLPPMKEVTINGKVVKVKYCQTCMLYRPPRCSHCSICNNCVERFDHHCPWVGQCIGKRNYRFFFTFVSSTSMLCLYVFAFSWVNLWKIMNAYHCNLWSAFLKSPVSGILVLYTFIAVWFVGGLTTFHLYLIFTNQTTYENFRYRCDGKMNPYNRGCSHNIMEIFFSKIPSSKNNFRAIVKGDSSSVFTTSMALGRTMSPEMPKKSFDIETGKRQAVATEDFEDLQSQMKSVGERSGTQPRRANWDHRANWEISPDIQMLAADYAMERGLTGRQKIHGGN</sequence>
<comment type="caution">
    <text evidence="10">The sequence shown here is derived from an EMBL/GenBank/DDBJ whole genome shotgun (WGS) entry which is preliminary data.</text>
</comment>
<keyword evidence="5 8" id="KW-1133">Transmembrane helix</keyword>
<keyword evidence="12" id="KW-1185">Reference proteome</keyword>
<keyword evidence="7 8" id="KW-0012">Acyltransferase</keyword>
<evidence type="ECO:0000259" key="9">
    <source>
        <dbReference type="Pfam" id="PF01529"/>
    </source>
</evidence>
<reference evidence="11" key="2">
    <citation type="submission" date="2021-01" db="EMBL/GenBank/DDBJ databases">
        <authorList>
            <person name="Lovell J.T."/>
            <person name="Bentley N."/>
            <person name="Bhattarai G."/>
            <person name="Jenkins J.W."/>
            <person name="Sreedasyam A."/>
            <person name="Alarcon Y."/>
            <person name="Bock C."/>
            <person name="Boston L."/>
            <person name="Carlson J."/>
            <person name="Cervantes K."/>
            <person name="Clermont K."/>
            <person name="Krom N."/>
            <person name="Kubenka K."/>
            <person name="Mamidi S."/>
            <person name="Mattison C."/>
            <person name="Monteros M."/>
            <person name="Pisani C."/>
            <person name="Plott C."/>
            <person name="Rajasekar S."/>
            <person name="Rhein H.S."/>
            <person name="Rohla C."/>
            <person name="Song M."/>
            <person name="Hilaire R.S."/>
            <person name="Shu S."/>
            <person name="Wells L."/>
            <person name="Wang X."/>
            <person name="Webber J."/>
            <person name="Heerema R.J."/>
            <person name="Klein P."/>
            <person name="Conner P."/>
            <person name="Grauke L."/>
            <person name="Grimwood J."/>
            <person name="Schmutz J."/>
            <person name="Randall J.J."/>
        </authorList>
    </citation>
    <scope>NUCLEOTIDE SEQUENCE</scope>
    <source>
        <tissue evidence="11">Leaf</tissue>
    </source>
</reference>
<feature type="transmembrane region" description="Helical" evidence="8">
    <location>
        <begin position="255"/>
        <end position="282"/>
    </location>
</feature>
<evidence type="ECO:0000256" key="5">
    <source>
        <dbReference type="ARBA" id="ARBA00022989"/>
    </source>
</evidence>
<evidence type="ECO:0000256" key="8">
    <source>
        <dbReference type="RuleBase" id="RU079119"/>
    </source>
</evidence>
<dbReference type="PANTHER" id="PTHR22883:SF324">
    <property type="entry name" value="S-ACYLTRANSFERASE"/>
    <property type="match status" value="1"/>
</dbReference>
<organism evidence="10 12">
    <name type="scientific">Carya illinoinensis</name>
    <name type="common">Pecan</name>
    <dbReference type="NCBI Taxonomy" id="32201"/>
    <lineage>
        <taxon>Eukaryota</taxon>
        <taxon>Viridiplantae</taxon>
        <taxon>Streptophyta</taxon>
        <taxon>Embryophyta</taxon>
        <taxon>Tracheophyta</taxon>
        <taxon>Spermatophyta</taxon>
        <taxon>Magnoliopsida</taxon>
        <taxon>eudicotyledons</taxon>
        <taxon>Gunneridae</taxon>
        <taxon>Pentapetalae</taxon>
        <taxon>rosids</taxon>
        <taxon>fabids</taxon>
        <taxon>Fagales</taxon>
        <taxon>Juglandaceae</taxon>
        <taxon>Carya</taxon>
    </lineage>
</organism>
<keyword evidence="6 8" id="KW-0472">Membrane</keyword>
<dbReference type="GO" id="GO:0005783">
    <property type="term" value="C:endoplasmic reticulum"/>
    <property type="evidence" value="ECO:0007669"/>
    <property type="project" value="TreeGrafter"/>
</dbReference>
<evidence type="ECO:0000313" key="10">
    <source>
        <dbReference type="EMBL" id="KAG6651438.1"/>
    </source>
</evidence>
<keyword evidence="3 8" id="KW-0808">Transferase</keyword>
<evidence type="ECO:0000256" key="6">
    <source>
        <dbReference type="ARBA" id="ARBA00023136"/>
    </source>
</evidence>
<evidence type="ECO:0000256" key="3">
    <source>
        <dbReference type="ARBA" id="ARBA00022679"/>
    </source>
</evidence>
<name>A0A8T1QAC1_CARIL</name>
<evidence type="ECO:0000256" key="4">
    <source>
        <dbReference type="ARBA" id="ARBA00022692"/>
    </source>
</evidence>
<protein>
    <recommendedName>
        <fullName evidence="8">S-acyltransferase</fullName>
        <ecNumber evidence="8">2.3.1.225</ecNumber>
    </recommendedName>
    <alternativeName>
        <fullName evidence="8">Palmitoyltransferase</fullName>
    </alternativeName>
</protein>
<dbReference type="EMBL" id="CM031830">
    <property type="protein sequence ID" value="KAG6709014.1"/>
    <property type="molecule type" value="Genomic_DNA"/>
</dbReference>
<evidence type="ECO:0000256" key="1">
    <source>
        <dbReference type="ARBA" id="ARBA00004127"/>
    </source>
</evidence>
<dbReference type="EC" id="2.3.1.225" evidence="8"/>
<dbReference type="AlphaFoldDB" id="A0A8T1QAC1"/>
<dbReference type="GO" id="GO:0019706">
    <property type="term" value="F:protein-cysteine S-palmitoyltransferase activity"/>
    <property type="evidence" value="ECO:0007669"/>
    <property type="project" value="UniProtKB-EC"/>
</dbReference>
<proteinExistence type="inferred from homology"/>
<comment type="domain">
    <text evidence="8">The DHHC domain is required for palmitoyltransferase activity.</text>
</comment>
<keyword evidence="4 8" id="KW-0812">Transmembrane</keyword>
<dbReference type="EMBL" id="CM031814">
    <property type="protein sequence ID" value="KAG6651438.1"/>
    <property type="molecule type" value="Genomic_DNA"/>
</dbReference>
<dbReference type="GO" id="GO:0006612">
    <property type="term" value="P:protein targeting to membrane"/>
    <property type="evidence" value="ECO:0007669"/>
    <property type="project" value="TreeGrafter"/>
</dbReference>
<feature type="domain" description="Palmitoyltransferase DHHC" evidence="9">
    <location>
        <begin position="168"/>
        <end position="292"/>
    </location>
</feature>
<dbReference type="GO" id="GO:0005794">
    <property type="term" value="C:Golgi apparatus"/>
    <property type="evidence" value="ECO:0007669"/>
    <property type="project" value="TreeGrafter"/>
</dbReference>
<comment type="catalytic activity">
    <reaction evidence="8">
        <text>L-cysteinyl-[protein] + hexadecanoyl-CoA = S-hexadecanoyl-L-cysteinyl-[protein] + CoA</text>
        <dbReference type="Rhea" id="RHEA:36683"/>
        <dbReference type="Rhea" id="RHEA-COMP:10131"/>
        <dbReference type="Rhea" id="RHEA-COMP:11032"/>
        <dbReference type="ChEBI" id="CHEBI:29950"/>
        <dbReference type="ChEBI" id="CHEBI:57287"/>
        <dbReference type="ChEBI" id="CHEBI:57379"/>
        <dbReference type="ChEBI" id="CHEBI:74151"/>
        <dbReference type="EC" id="2.3.1.225"/>
    </reaction>
</comment>
<comment type="subcellular location">
    <subcellularLocation>
        <location evidence="1">Endomembrane system</location>
        <topology evidence="1">Multi-pass membrane protein</topology>
    </subcellularLocation>
</comment>
<dbReference type="Proteomes" id="UP000811246">
    <property type="component" value="Chromosome 6"/>
</dbReference>
<dbReference type="Proteomes" id="UP000811609">
    <property type="component" value="Chromosome 6"/>
</dbReference>
<dbReference type="Pfam" id="PF01529">
    <property type="entry name" value="DHHC"/>
    <property type="match status" value="1"/>
</dbReference>
<evidence type="ECO:0000313" key="11">
    <source>
        <dbReference type="EMBL" id="KAG6709014.1"/>
    </source>
</evidence>
<dbReference type="InterPro" id="IPR001594">
    <property type="entry name" value="Palmitoyltrfase_DHHC"/>
</dbReference>
<feature type="transmembrane region" description="Helical" evidence="8">
    <location>
        <begin position="60"/>
        <end position="83"/>
    </location>
</feature>
<evidence type="ECO:0000256" key="2">
    <source>
        <dbReference type="ARBA" id="ARBA00008574"/>
    </source>
</evidence>
<evidence type="ECO:0000313" key="12">
    <source>
        <dbReference type="Proteomes" id="UP000811609"/>
    </source>
</evidence>
<evidence type="ECO:0000256" key="7">
    <source>
        <dbReference type="ARBA" id="ARBA00023315"/>
    </source>
</evidence>
<comment type="similarity">
    <text evidence="2 8">Belongs to the DHHC palmitoyltransferase family.</text>
</comment>
<feature type="transmembrane region" description="Helical" evidence="8">
    <location>
        <begin position="89"/>
        <end position="112"/>
    </location>
</feature>
<gene>
    <name evidence="10" type="ORF">CIPAW_06G111000</name>
    <name evidence="11" type="ORF">I3842_06G111400</name>
</gene>
<reference evidence="10" key="1">
    <citation type="submission" date="2020-12" db="EMBL/GenBank/DDBJ databases">
        <title>WGS assembly of Carya illinoinensis cv. Pawnee.</title>
        <authorList>
            <person name="Platts A."/>
            <person name="Shu S."/>
            <person name="Wright S."/>
            <person name="Barry K."/>
            <person name="Edger P."/>
            <person name="Pires J.C."/>
            <person name="Schmutz J."/>
        </authorList>
    </citation>
    <scope>NUCLEOTIDE SEQUENCE</scope>
    <source>
        <tissue evidence="10">Leaf</tissue>
    </source>
</reference>